<comment type="catalytic activity">
    <reaction evidence="6">
        <text>3-O-(N-acetyl-beta-D-glucosaminyl)-L-threonyl-[protein] + H2O = L-threonyl-[protein] + N-acetyl-D-glucosamine</text>
        <dbReference type="Rhea" id="RHEA:48892"/>
        <dbReference type="Rhea" id="RHEA-COMP:11060"/>
        <dbReference type="Rhea" id="RHEA-COMP:12252"/>
        <dbReference type="ChEBI" id="CHEBI:15377"/>
        <dbReference type="ChEBI" id="CHEBI:30013"/>
        <dbReference type="ChEBI" id="CHEBI:90840"/>
        <dbReference type="ChEBI" id="CHEBI:506227"/>
        <dbReference type="EC" id="3.2.1.169"/>
    </reaction>
</comment>
<proteinExistence type="inferred from homology"/>
<dbReference type="GO" id="GO:0009100">
    <property type="term" value="P:glycoprotein metabolic process"/>
    <property type="evidence" value="ECO:0007669"/>
    <property type="project" value="TreeGrafter"/>
</dbReference>
<dbReference type="SUPFAM" id="SSF51445">
    <property type="entry name" value="(Trans)glycosidases"/>
    <property type="match status" value="1"/>
</dbReference>
<evidence type="ECO:0000256" key="2">
    <source>
        <dbReference type="ARBA" id="ARBA00022801"/>
    </source>
</evidence>
<dbReference type="Proteomes" id="UP000887540">
    <property type="component" value="Unplaced"/>
</dbReference>
<evidence type="ECO:0000256" key="8">
    <source>
        <dbReference type="ARBA" id="ARBA00076634"/>
    </source>
</evidence>
<comment type="similarity">
    <text evidence="1">Belongs to the WD repeat mio family.</text>
</comment>
<dbReference type="Pfam" id="PF07555">
    <property type="entry name" value="NAGidase"/>
    <property type="match status" value="1"/>
</dbReference>
<dbReference type="InterPro" id="IPR036322">
    <property type="entry name" value="WD40_repeat_dom_sf"/>
</dbReference>
<dbReference type="Gene3D" id="2.130.10.10">
    <property type="entry name" value="YVTN repeat-like/Quinoprotein amine dehydrogenase"/>
    <property type="match status" value="1"/>
</dbReference>
<dbReference type="GO" id="GO:0016231">
    <property type="term" value="F:beta-N-acetylglucosaminidase activity"/>
    <property type="evidence" value="ECO:0007669"/>
    <property type="project" value="TreeGrafter"/>
</dbReference>
<dbReference type="Gene3D" id="3.20.20.80">
    <property type="entry name" value="Glycosidases"/>
    <property type="match status" value="1"/>
</dbReference>
<reference evidence="11" key="1">
    <citation type="submission" date="2022-11" db="UniProtKB">
        <authorList>
            <consortium name="WormBaseParasite"/>
        </authorList>
    </citation>
    <scope>IDENTIFICATION</scope>
</reference>
<accession>A0A914C7T0</accession>
<evidence type="ECO:0000256" key="1">
    <source>
        <dbReference type="ARBA" id="ARBA00009713"/>
    </source>
</evidence>
<evidence type="ECO:0000313" key="10">
    <source>
        <dbReference type="Proteomes" id="UP000887540"/>
    </source>
</evidence>
<keyword evidence="2" id="KW-0378">Hydrolase</keyword>
<name>A0A914C7T0_9BILA</name>
<evidence type="ECO:0000256" key="4">
    <source>
        <dbReference type="ARBA" id="ARBA00030512"/>
    </source>
</evidence>
<evidence type="ECO:0000256" key="6">
    <source>
        <dbReference type="ARBA" id="ARBA00052136"/>
    </source>
</evidence>
<dbReference type="PANTHER" id="PTHR13170">
    <property type="entry name" value="O-GLCNACASE"/>
    <property type="match status" value="1"/>
</dbReference>
<dbReference type="PROSITE" id="PS52009">
    <property type="entry name" value="GH84"/>
    <property type="match status" value="1"/>
</dbReference>
<evidence type="ECO:0000256" key="7">
    <source>
        <dbReference type="ARBA" id="ARBA00066938"/>
    </source>
</evidence>
<organism evidence="10 11">
    <name type="scientific">Acrobeloides nanus</name>
    <dbReference type="NCBI Taxonomy" id="290746"/>
    <lineage>
        <taxon>Eukaryota</taxon>
        <taxon>Metazoa</taxon>
        <taxon>Ecdysozoa</taxon>
        <taxon>Nematoda</taxon>
        <taxon>Chromadorea</taxon>
        <taxon>Rhabditida</taxon>
        <taxon>Tylenchina</taxon>
        <taxon>Cephalobomorpha</taxon>
        <taxon>Cephaloboidea</taxon>
        <taxon>Cephalobidae</taxon>
        <taxon>Acrobeloides</taxon>
    </lineage>
</organism>
<evidence type="ECO:0000313" key="11">
    <source>
        <dbReference type="WBParaSite" id="ACRNAN_Path_518.g1966.t2"/>
    </source>
</evidence>
<comment type="catalytic activity">
    <reaction evidence="5">
        <text>3-O-(N-acetyl-beta-D-glucosaminyl)-L-seryl-[protein] + H2O = N-acetyl-D-glucosamine + L-seryl-[protein]</text>
        <dbReference type="Rhea" id="RHEA:48876"/>
        <dbReference type="Rhea" id="RHEA-COMP:9863"/>
        <dbReference type="Rhea" id="RHEA-COMP:12251"/>
        <dbReference type="ChEBI" id="CHEBI:15377"/>
        <dbReference type="ChEBI" id="CHEBI:29999"/>
        <dbReference type="ChEBI" id="CHEBI:90838"/>
        <dbReference type="ChEBI" id="CHEBI:506227"/>
        <dbReference type="EC" id="3.2.1.169"/>
    </reaction>
</comment>
<dbReference type="SUPFAM" id="SSF50978">
    <property type="entry name" value="WD40 repeat-like"/>
    <property type="match status" value="1"/>
</dbReference>
<sequence>MDDGPFQKDSRTCDNNDSCENFLCGVVEGFYGRPWTTEQRVDLFKNLKELGMNTYLYAPKDDLKHRAEWRLLYNTEEAALLGSLIKAANINGIKFVYALSPGIDILYSEPKEIEAIQEKLIQVRSLGCSAFALLFDDIETNMNERDKKKFPSFVMAQLTVSNVVFEYIGKPLFFFCPTEYCESRAVPSLEESSYLNTLGENLHTDIHILWTGPRVVSRLLTIEHIRKVSSVLRRKPLIWDNLHANDYDPKRVFLGPFAGRPIELKREVSGLLLNPNCKYEANYIPFFTLAEWNRSGFNDSIETDEESSSHQGKNSYRPEIALKHALEKWLNHFNHGPGPAIPPISQMETQTTTPIIEPSAISTTIPPIQIRTCKANDLLHITESLPLYTSPSNIGTATTITVQSFSITEAIIGVAEAHDHSIPETVNSLTTEYSEPMDSCSIKDEMNSSPMDTGQENKSDNLEWLRRYDAIHELVNQLTRFYRLVIDSPNKSLVQEIFPYIWDAQVWHEAGADLADLLYENFASKEDKILCKSITPKDPSQFYFDKYFGFFLEYGKPACNHLICEEVEDDGNRRIFAILTVIEDLCRHLNSYKDTYLPMIIEKYKTLISEENGEDNDKKLQTVIDEIEKWPLSSNLSTDLFIRCPTMTGIFWRNGSNDAVPIRRLLQCAVATFGLRGSPGFFSVVPNGDRIPLLSKLGLEIFDEFEINDYSIMGHIFATCIGSCLTRESSSAGPKLDHDQLRCFDMDYSHENFLALGYNTGRIYVGKAEIDPISKKLPGEEVRETQKSIICLAWHPIVKSHLCSVFERGRGLEHAVVVYDMNRNNRTSRDIPINFESTIGERCYSAVWFTDDVNCLGISASKSLRLLDMRDSNRNPSSTSIQQPYYGLCSEPMEGMRFAGHYGNVVHIYDRRHLLKPFYELRIPMNESSNLIHRLVWHPHRLFHLSCLTKDSKGIYELVVSSKAYQTDIFERKDRTSDSIKQAIDLKANEYPYHDLSISIPGVSKINSFDWHPTLHNRLVVLSQPTPRQEPNSARHIHVISHNRTVNTIIGNSGDLAYHNRTVNTIIGNSGDLAYVSDTSICILSANKTALDGELIENGIERNDKVPILANRLLSLSPIFSEPNVTLIMQDRAHKGYGYGNVATSFESVVTFSKQVIDEDLYSTPDLKYCWNWVKRMQELDTKLNFEPVYGTKFPGIGHIAEKFPGIGHIAEKFSKENNPDYRTDPILFRVRVFTNENREKILQLCGWPSIGETESYRTILEDIAQPKTAKALARAAAIAIFSVQGIVCKEYLERLLEYAKNRILQSEYIEENYSKHLDHCIEYERMLETVLETLRDYTGAEITDYETRVNSISDDHLKSIVKYLARRTIGYKMFLNEFIDLKDIELGDKLLVATIHMDDENFKNALERICAELWETNPLKILLIRGLDDNEKTHSFLQDYAARTNDFQTVSILLVVGGCVKHSPIFKDPSNLCIKMEDFASKNIEYETDKYRKKSLLLLFEYMDLMSKWGLWIERTFLASLIRSGFKAPKQHVLPQAVIACNYCGMPVYPTICDKFEELRSASLNIARSYNTYAQRSRMMSCANCRKPLPKCTICRRHYGSHIELTTGVENIISAIDHWFVWCCHCNHGGHLAHIREWFEEYTVCPASGCDCNCMERDHLLKEQFVESKPKFIDETQREKPPVPMIFTNRTTTE</sequence>
<dbReference type="GO" id="GO:0102571">
    <property type="term" value="F:[protein]-3-O-(N-acetyl-D-glucosaminyl)-L-serine/L-threonine O-N-acetyl-alpha-D-glucosaminase activity"/>
    <property type="evidence" value="ECO:0007669"/>
    <property type="project" value="UniProtKB-EC"/>
</dbReference>
<dbReference type="Gene3D" id="1.20.58.240">
    <property type="entry name" value="STAT, domain 1"/>
    <property type="match status" value="1"/>
</dbReference>
<dbReference type="Pfam" id="PF21719">
    <property type="entry name" value="MIOS_a-sol"/>
    <property type="match status" value="1"/>
</dbReference>
<feature type="domain" description="GH84" evidence="9">
    <location>
        <begin position="22"/>
        <end position="297"/>
    </location>
</feature>
<dbReference type="InterPro" id="IPR011496">
    <property type="entry name" value="O-GlcNAcase_cat"/>
</dbReference>
<dbReference type="Pfam" id="PF17034">
    <property type="entry name" value="zinc_ribbon_16"/>
    <property type="match status" value="1"/>
</dbReference>
<dbReference type="InterPro" id="IPR015943">
    <property type="entry name" value="WD40/YVTN_repeat-like_dom_sf"/>
</dbReference>
<dbReference type="EC" id="3.2.1.169" evidence="7"/>
<dbReference type="CDD" id="cd16691">
    <property type="entry name" value="mRING-H2-C3H3C2_Mio"/>
    <property type="match status" value="1"/>
</dbReference>
<dbReference type="PANTHER" id="PTHR13170:SF16">
    <property type="entry name" value="PROTEIN O-GLCNACASE"/>
    <property type="match status" value="1"/>
</dbReference>
<keyword evidence="3" id="KW-0326">Glycosidase</keyword>
<evidence type="ECO:0000259" key="9">
    <source>
        <dbReference type="PROSITE" id="PS52009"/>
    </source>
</evidence>
<dbReference type="InterPro" id="IPR031488">
    <property type="entry name" value="Zn_ribbon_mio"/>
</dbReference>
<dbReference type="InterPro" id="IPR017853">
    <property type="entry name" value="GH"/>
</dbReference>
<dbReference type="WBParaSite" id="ACRNAN_Path_518.g1966.t2">
    <property type="protein sequence ID" value="ACRNAN_Path_518.g1966.t2"/>
    <property type="gene ID" value="ACRNAN_Path_518.g1966"/>
</dbReference>
<dbReference type="InterPro" id="IPR049092">
    <property type="entry name" value="MIOS_a-sol"/>
</dbReference>
<dbReference type="InterPro" id="IPR051822">
    <property type="entry name" value="Glycosyl_Hydrolase_84"/>
</dbReference>
<evidence type="ECO:0000256" key="5">
    <source>
        <dbReference type="ARBA" id="ARBA00050933"/>
    </source>
</evidence>
<evidence type="ECO:0000256" key="3">
    <source>
        <dbReference type="ARBA" id="ARBA00023295"/>
    </source>
</evidence>
<keyword evidence="10" id="KW-1185">Reference proteome</keyword>
<protein>
    <recommendedName>
        <fullName evidence="7">protein O-GlcNAcase</fullName>
        <ecNumber evidence="7">3.2.1.169</ecNumber>
    </recommendedName>
    <alternativeName>
        <fullName evidence="4">Beta-N-acetylhexosaminidase</fullName>
    </alternativeName>
    <alternativeName>
        <fullName evidence="8">Beta-hexosaminidase</fullName>
    </alternativeName>
</protein>
<dbReference type="FunFam" id="3.20.20.80:FF:000009">
    <property type="entry name" value="O-GlcNAcase BT_4395"/>
    <property type="match status" value="1"/>
</dbReference>